<dbReference type="InterPro" id="IPR036390">
    <property type="entry name" value="WH_DNA-bd_sf"/>
</dbReference>
<keyword evidence="4" id="KW-1185">Reference proteome</keyword>
<evidence type="ECO:0000256" key="1">
    <source>
        <dbReference type="SAM" id="Coils"/>
    </source>
</evidence>
<evidence type="ECO:0000256" key="2">
    <source>
        <dbReference type="SAM" id="MobiDB-lite"/>
    </source>
</evidence>
<feature type="compositionally biased region" description="Polar residues" evidence="2">
    <location>
        <begin position="1"/>
        <end position="11"/>
    </location>
</feature>
<feature type="coiled-coil region" evidence="1">
    <location>
        <begin position="144"/>
        <end position="171"/>
    </location>
</feature>
<dbReference type="EMBL" id="NRSJ01000074">
    <property type="protein sequence ID" value="MBK1707241.1"/>
    <property type="molecule type" value="Genomic_DNA"/>
</dbReference>
<evidence type="ECO:0000313" key="4">
    <source>
        <dbReference type="Proteomes" id="UP001296776"/>
    </source>
</evidence>
<dbReference type="InterPro" id="IPR036388">
    <property type="entry name" value="WH-like_DNA-bd_sf"/>
</dbReference>
<name>A0AAJ0XBX9_9GAMM</name>
<reference evidence="3" key="1">
    <citation type="submission" date="2017-08" db="EMBL/GenBank/DDBJ databases">
        <authorList>
            <person name="Imhoff J.F."/>
            <person name="Rahn T."/>
            <person name="Kuenzel S."/>
            <person name="Neulinger S.C."/>
        </authorList>
    </citation>
    <scope>NUCLEOTIDE SEQUENCE</scope>
    <source>
        <strain evidence="3">DSM 11080</strain>
    </source>
</reference>
<comment type="caution">
    <text evidence="3">The sequence shown here is derived from an EMBL/GenBank/DDBJ whole genome shotgun (WGS) entry which is preliminary data.</text>
</comment>
<sequence length="189" mass="20422">MNAQVSTNTGQGAPAPAHVPNGSVGAVRQLWPNVHDTSSRPGSRDPGQGRVTSSKPKPAQAQFPQVTEDLTFQALRQLQANPRLSQRQLARALGISLGKTNYCLRALIARGLVKAEHFRTSKNKLAYAYLLTPEGIDAKARITVRFLKRKQAEYDALKAELEQLIAEAKAEGVHMVKACDEAGATPPCS</sequence>
<protein>
    <submittedName>
        <fullName evidence="3">MarR family EPS-associated transcriptional regulator</fullName>
    </submittedName>
</protein>
<evidence type="ECO:0000313" key="3">
    <source>
        <dbReference type="EMBL" id="MBK1707241.1"/>
    </source>
</evidence>
<dbReference type="InterPro" id="IPR026433">
    <property type="entry name" value="MarR_EPS"/>
</dbReference>
<feature type="region of interest" description="Disordered" evidence="2">
    <location>
        <begin position="1"/>
        <end position="63"/>
    </location>
</feature>
<accession>A0AAJ0XBX9</accession>
<dbReference type="NCBIfam" id="TIGR04176">
    <property type="entry name" value="MarR_EPS"/>
    <property type="match status" value="1"/>
</dbReference>
<proteinExistence type="predicted"/>
<dbReference type="AlphaFoldDB" id="A0AAJ0XBX9"/>
<reference evidence="3" key="2">
    <citation type="journal article" date="2020" name="Microorganisms">
        <title>Osmotic Adaptation and Compatible Solute Biosynthesis of Phototrophic Bacteria as Revealed from Genome Analyses.</title>
        <authorList>
            <person name="Imhoff J.F."/>
            <person name="Rahn T."/>
            <person name="Kunzel S."/>
            <person name="Keller A."/>
            <person name="Neulinger S.C."/>
        </authorList>
    </citation>
    <scope>NUCLEOTIDE SEQUENCE</scope>
    <source>
        <strain evidence="3">DSM 11080</strain>
    </source>
</reference>
<dbReference type="Proteomes" id="UP001296776">
    <property type="component" value="Unassembled WGS sequence"/>
</dbReference>
<gene>
    <name evidence="3" type="ORF">CKO40_22575</name>
</gene>
<dbReference type="Pfam" id="PF13412">
    <property type="entry name" value="HTH_24"/>
    <property type="match status" value="1"/>
</dbReference>
<keyword evidence="1" id="KW-0175">Coiled coil</keyword>
<organism evidence="3 4">
    <name type="scientific">Halochromatium glycolicum</name>
    <dbReference type="NCBI Taxonomy" id="85075"/>
    <lineage>
        <taxon>Bacteria</taxon>
        <taxon>Pseudomonadati</taxon>
        <taxon>Pseudomonadota</taxon>
        <taxon>Gammaproteobacteria</taxon>
        <taxon>Chromatiales</taxon>
        <taxon>Chromatiaceae</taxon>
        <taxon>Halochromatium</taxon>
    </lineage>
</organism>
<dbReference type="Gene3D" id="1.10.10.10">
    <property type="entry name" value="Winged helix-like DNA-binding domain superfamily/Winged helix DNA-binding domain"/>
    <property type="match status" value="1"/>
</dbReference>
<dbReference type="SUPFAM" id="SSF46785">
    <property type="entry name" value="Winged helix' DNA-binding domain"/>
    <property type="match status" value="1"/>
</dbReference>